<keyword evidence="7" id="KW-1185">Reference proteome</keyword>
<sequence>MEKKYWVPALDKATRVIELIAEHPHQLKLIDLSKQLGINKSSMFSLLHTMEELRWIAKDKGDTYALSSFFGLIGSTYFRQFDLISLFHQEAFMTKLRIGETIQLAKLEGDHVLYLAKEEAPSPVRLASDPGMKLPAHGTALGKAMLAGLSEPELASLYPEARLSGGTANSIKTRDELFKQISEIRVEGVAFDLQEAVIGFSCVAAPIRGVGGEVIAAVSCSMPQHQWEVKHELAQAEIRKLAQQLSQCAQPQSMSIAK</sequence>
<keyword evidence="1" id="KW-0805">Transcription regulation</keyword>
<dbReference type="RefSeq" id="WP_188530484.1">
    <property type="nucleotide sequence ID" value="NZ_BMGR01000004.1"/>
</dbReference>
<dbReference type="InterPro" id="IPR014757">
    <property type="entry name" value="Tscrpt_reg_IclR_C"/>
</dbReference>
<dbReference type="PROSITE" id="PS51077">
    <property type="entry name" value="HTH_ICLR"/>
    <property type="match status" value="1"/>
</dbReference>
<dbReference type="InterPro" id="IPR005471">
    <property type="entry name" value="Tscrpt_reg_IclR_N"/>
</dbReference>
<gene>
    <name evidence="6" type="ORF">GCM10010916_15470</name>
</gene>
<dbReference type="InterPro" id="IPR036390">
    <property type="entry name" value="WH_DNA-bd_sf"/>
</dbReference>
<evidence type="ECO:0000313" key="6">
    <source>
        <dbReference type="EMBL" id="GGF99093.1"/>
    </source>
</evidence>
<dbReference type="Gene3D" id="1.10.10.10">
    <property type="entry name" value="Winged helix-like DNA-binding domain superfamily/Winged helix DNA-binding domain"/>
    <property type="match status" value="1"/>
</dbReference>
<dbReference type="InterPro" id="IPR050707">
    <property type="entry name" value="HTH_MetabolicPath_Reg"/>
</dbReference>
<protein>
    <submittedName>
        <fullName evidence="6">Transcriptional regulator</fullName>
    </submittedName>
</protein>
<evidence type="ECO:0000259" key="5">
    <source>
        <dbReference type="PROSITE" id="PS51078"/>
    </source>
</evidence>
<dbReference type="Gene3D" id="3.30.450.40">
    <property type="match status" value="1"/>
</dbReference>
<dbReference type="AlphaFoldDB" id="A0A917CXM6"/>
<keyword evidence="3" id="KW-0804">Transcription</keyword>
<dbReference type="Proteomes" id="UP000644756">
    <property type="component" value="Unassembled WGS sequence"/>
</dbReference>
<dbReference type="PANTHER" id="PTHR30136:SF24">
    <property type="entry name" value="HTH-TYPE TRANSCRIPTIONAL REPRESSOR ALLR"/>
    <property type="match status" value="1"/>
</dbReference>
<evidence type="ECO:0000259" key="4">
    <source>
        <dbReference type="PROSITE" id="PS51077"/>
    </source>
</evidence>
<evidence type="ECO:0000256" key="1">
    <source>
        <dbReference type="ARBA" id="ARBA00023015"/>
    </source>
</evidence>
<dbReference type="SUPFAM" id="SSF46785">
    <property type="entry name" value="Winged helix' DNA-binding domain"/>
    <property type="match status" value="1"/>
</dbReference>
<dbReference type="SMART" id="SM00346">
    <property type="entry name" value="HTH_ICLR"/>
    <property type="match status" value="1"/>
</dbReference>
<dbReference type="InterPro" id="IPR036388">
    <property type="entry name" value="WH-like_DNA-bd_sf"/>
</dbReference>
<dbReference type="InterPro" id="IPR029016">
    <property type="entry name" value="GAF-like_dom_sf"/>
</dbReference>
<dbReference type="Pfam" id="PF01614">
    <property type="entry name" value="IclR_C"/>
    <property type="match status" value="1"/>
</dbReference>
<dbReference type="GO" id="GO:0045892">
    <property type="term" value="P:negative regulation of DNA-templated transcription"/>
    <property type="evidence" value="ECO:0007669"/>
    <property type="project" value="TreeGrafter"/>
</dbReference>
<proteinExistence type="predicted"/>
<evidence type="ECO:0000256" key="2">
    <source>
        <dbReference type="ARBA" id="ARBA00023125"/>
    </source>
</evidence>
<accession>A0A917CXM6</accession>
<dbReference type="PANTHER" id="PTHR30136">
    <property type="entry name" value="HELIX-TURN-HELIX TRANSCRIPTIONAL REGULATOR, ICLR FAMILY"/>
    <property type="match status" value="1"/>
</dbReference>
<dbReference type="GO" id="GO:0003677">
    <property type="term" value="F:DNA binding"/>
    <property type="evidence" value="ECO:0007669"/>
    <property type="project" value="UniProtKB-KW"/>
</dbReference>
<feature type="domain" description="HTH iclR-type" evidence="4">
    <location>
        <begin position="7"/>
        <end position="68"/>
    </location>
</feature>
<name>A0A917CXM6_9BACL</name>
<reference evidence="6" key="1">
    <citation type="journal article" date="2014" name="Int. J. Syst. Evol. Microbiol.">
        <title>Complete genome sequence of Corynebacterium casei LMG S-19264T (=DSM 44701T), isolated from a smear-ripened cheese.</title>
        <authorList>
            <consortium name="US DOE Joint Genome Institute (JGI-PGF)"/>
            <person name="Walter F."/>
            <person name="Albersmeier A."/>
            <person name="Kalinowski J."/>
            <person name="Ruckert C."/>
        </authorList>
    </citation>
    <scope>NUCLEOTIDE SEQUENCE</scope>
    <source>
        <strain evidence="6">CGMCC 1.12987</strain>
    </source>
</reference>
<dbReference type="EMBL" id="BMGR01000004">
    <property type="protein sequence ID" value="GGF99093.1"/>
    <property type="molecule type" value="Genomic_DNA"/>
</dbReference>
<evidence type="ECO:0000256" key="3">
    <source>
        <dbReference type="ARBA" id="ARBA00023163"/>
    </source>
</evidence>
<dbReference type="Pfam" id="PF09339">
    <property type="entry name" value="HTH_IclR"/>
    <property type="match status" value="1"/>
</dbReference>
<dbReference type="PROSITE" id="PS51078">
    <property type="entry name" value="ICLR_ED"/>
    <property type="match status" value="1"/>
</dbReference>
<reference evidence="6" key="2">
    <citation type="submission" date="2020-09" db="EMBL/GenBank/DDBJ databases">
        <authorList>
            <person name="Sun Q."/>
            <person name="Zhou Y."/>
        </authorList>
    </citation>
    <scope>NUCLEOTIDE SEQUENCE</scope>
    <source>
        <strain evidence="6">CGMCC 1.12987</strain>
    </source>
</reference>
<dbReference type="SUPFAM" id="SSF55781">
    <property type="entry name" value="GAF domain-like"/>
    <property type="match status" value="1"/>
</dbReference>
<keyword evidence="2" id="KW-0238">DNA-binding</keyword>
<evidence type="ECO:0000313" key="7">
    <source>
        <dbReference type="Proteomes" id="UP000644756"/>
    </source>
</evidence>
<feature type="domain" description="IclR-ED" evidence="5">
    <location>
        <begin position="69"/>
        <end position="258"/>
    </location>
</feature>
<organism evidence="6 7">
    <name type="scientific">Paenibacillus abyssi</name>
    <dbReference type="NCBI Taxonomy" id="1340531"/>
    <lineage>
        <taxon>Bacteria</taxon>
        <taxon>Bacillati</taxon>
        <taxon>Bacillota</taxon>
        <taxon>Bacilli</taxon>
        <taxon>Bacillales</taxon>
        <taxon>Paenibacillaceae</taxon>
        <taxon>Paenibacillus</taxon>
    </lineage>
</organism>
<comment type="caution">
    <text evidence="6">The sequence shown here is derived from an EMBL/GenBank/DDBJ whole genome shotgun (WGS) entry which is preliminary data.</text>
</comment>
<dbReference type="GO" id="GO:0003700">
    <property type="term" value="F:DNA-binding transcription factor activity"/>
    <property type="evidence" value="ECO:0007669"/>
    <property type="project" value="TreeGrafter"/>
</dbReference>